<dbReference type="AlphaFoldDB" id="A0A4Z2H9M7"/>
<reference evidence="1 2" key="1">
    <citation type="submission" date="2019-03" db="EMBL/GenBank/DDBJ databases">
        <title>First draft genome of Liparis tanakae, snailfish: a comprehensive survey of snailfish specific genes.</title>
        <authorList>
            <person name="Kim W."/>
            <person name="Song I."/>
            <person name="Jeong J.-H."/>
            <person name="Kim D."/>
            <person name="Kim S."/>
            <person name="Ryu S."/>
            <person name="Song J.Y."/>
            <person name="Lee S.K."/>
        </authorList>
    </citation>
    <scope>NUCLEOTIDE SEQUENCE [LARGE SCALE GENOMIC DNA]</scope>
    <source>
        <tissue evidence="1">Muscle</tissue>
    </source>
</reference>
<organism evidence="1 2">
    <name type="scientific">Liparis tanakae</name>
    <name type="common">Tanaka's snailfish</name>
    <dbReference type="NCBI Taxonomy" id="230148"/>
    <lineage>
        <taxon>Eukaryota</taxon>
        <taxon>Metazoa</taxon>
        <taxon>Chordata</taxon>
        <taxon>Craniata</taxon>
        <taxon>Vertebrata</taxon>
        <taxon>Euteleostomi</taxon>
        <taxon>Actinopterygii</taxon>
        <taxon>Neopterygii</taxon>
        <taxon>Teleostei</taxon>
        <taxon>Neoteleostei</taxon>
        <taxon>Acanthomorphata</taxon>
        <taxon>Eupercaria</taxon>
        <taxon>Perciformes</taxon>
        <taxon>Cottioidei</taxon>
        <taxon>Cottales</taxon>
        <taxon>Liparidae</taxon>
        <taxon>Liparis</taxon>
    </lineage>
</organism>
<dbReference type="Proteomes" id="UP000314294">
    <property type="component" value="Unassembled WGS sequence"/>
</dbReference>
<proteinExistence type="predicted"/>
<dbReference type="EMBL" id="SRLO01000291">
    <property type="protein sequence ID" value="TNN62529.1"/>
    <property type="molecule type" value="Genomic_DNA"/>
</dbReference>
<gene>
    <name evidence="1" type="ORF">EYF80_027232</name>
</gene>
<protein>
    <submittedName>
        <fullName evidence="1">Uncharacterized protein</fullName>
    </submittedName>
</protein>
<keyword evidence="2" id="KW-1185">Reference proteome</keyword>
<accession>A0A4Z2H9M7</accession>
<comment type="caution">
    <text evidence="1">The sequence shown here is derived from an EMBL/GenBank/DDBJ whole genome shotgun (WGS) entry which is preliminary data.</text>
</comment>
<sequence length="116" mass="12662">MIVYGTKQMLIKDVYWACSAAERGEGSARGQELGGSGPRHAMQVCGETLETEVNVTWMGLNPPWSSESGKERKANGSLDCLLCQVGIFQPPDWPGRHLQRLRVGGFGPSPSRHPQP</sequence>
<evidence type="ECO:0000313" key="2">
    <source>
        <dbReference type="Proteomes" id="UP000314294"/>
    </source>
</evidence>
<evidence type="ECO:0000313" key="1">
    <source>
        <dbReference type="EMBL" id="TNN62529.1"/>
    </source>
</evidence>
<name>A0A4Z2H9M7_9TELE</name>